<accession>A0AC55D9T8</accession>
<proteinExistence type="predicted"/>
<name>A0AC55D9T8_ECHTE</name>
<reference evidence="2" key="1">
    <citation type="submission" date="2025-08" db="UniProtKB">
        <authorList>
            <consortium name="RefSeq"/>
        </authorList>
    </citation>
    <scope>IDENTIFICATION</scope>
</reference>
<keyword evidence="1" id="KW-1185">Reference proteome</keyword>
<protein>
    <submittedName>
        <fullName evidence="2">Zinc finger protein 501-like isoform X1</fullName>
    </submittedName>
</protein>
<evidence type="ECO:0000313" key="1">
    <source>
        <dbReference type="Proteomes" id="UP000694863"/>
    </source>
</evidence>
<organism evidence="1 2">
    <name type="scientific">Echinops telfairi</name>
    <name type="common">Lesser hedgehog tenrec</name>
    <dbReference type="NCBI Taxonomy" id="9371"/>
    <lineage>
        <taxon>Eukaryota</taxon>
        <taxon>Metazoa</taxon>
        <taxon>Chordata</taxon>
        <taxon>Craniata</taxon>
        <taxon>Vertebrata</taxon>
        <taxon>Euteleostomi</taxon>
        <taxon>Mammalia</taxon>
        <taxon>Eutheria</taxon>
        <taxon>Afrotheria</taxon>
        <taxon>Tenrecidae</taxon>
        <taxon>Tenrecinae</taxon>
        <taxon>Echinops</taxon>
    </lineage>
</organism>
<evidence type="ECO:0000313" key="2">
    <source>
        <dbReference type="RefSeq" id="XP_045148510.1"/>
    </source>
</evidence>
<gene>
    <name evidence="2" type="primary">LOC101651294</name>
</gene>
<sequence>MLENYRNLVFVGYQASKPNVLSRLEQGEQLWNILDDSHSGICSEMSKFDDHLPRRWQNKRKVDGMGARNGHVAKNRDLHKKAQRSHLTLSHQSRSFDIKNCAGLNPKQCGTETVFPESGIPNTTKSQLIKHQKTHKIEKPHVCSTCGESFSKKSCLSLHQLIHTEEIPHKCSLCGEAFSKKYELTEHHQRSHKGQKPYECPECGKAFFCNSKLNKHKRVHLAEKPYICQECGKGFIEKTFLTIHQRTHTGEKPFECSQCGKAFVQKGNLIIHQRIHTGEKPFVCGECGKGYSQKSCLIAHQRFHTGKSPYVCSECGKSLTQKASLIRHQKCHREKLFQCIKCSKTFPTKHQLIVHQITHIGEKLHDCSQGEKTSPYVSSLTRHKRKHSGERHVDSGKVGDLSTPSHVSSRTSDLKLTKNPVIMPMGAQTSINSSQLTNRNVLLVGQPVARSEPSGDNRVCVPQRILTNVVNVVPSVSNYILFYVPQNL</sequence>
<dbReference type="Proteomes" id="UP000694863">
    <property type="component" value="Unplaced"/>
</dbReference>
<dbReference type="RefSeq" id="XP_045148510.1">
    <property type="nucleotide sequence ID" value="XM_045292575.1"/>
</dbReference>